<dbReference type="AlphaFoldDB" id="A0A0P6X6H1"/>
<name>A0A0P6X6H1_9CHLR</name>
<dbReference type="RefSeq" id="WP_061915975.1">
    <property type="nucleotide sequence ID" value="NZ_DF967971.1"/>
</dbReference>
<gene>
    <name evidence="1" type="ORF">AC812_10620</name>
</gene>
<protein>
    <submittedName>
        <fullName evidence="1">Uncharacterized protein</fullName>
    </submittedName>
</protein>
<sequence>MYLIRSIASPETAICITEEQLEEIRQMVKEVCRMLKRAKLPITDVQMPFDNREYYNVPSIGLPEHNRNKLYRDWFCEISEKPSAGMEFRGVFLQYGIFTDDNKRIESVKVKPYVCAYHKENEQYKANYFELPEELLQTRRNGRKLQKNTAGDVVGTRNCRRVLDATRE</sequence>
<reference evidence="1 2" key="1">
    <citation type="submission" date="2015-07" db="EMBL/GenBank/DDBJ databases">
        <title>Draft genome of Bellilinea caldifistulae DSM 17877.</title>
        <authorList>
            <person name="Hemp J."/>
            <person name="Ward L.M."/>
            <person name="Pace L.A."/>
            <person name="Fischer W.W."/>
        </authorList>
    </citation>
    <scope>NUCLEOTIDE SEQUENCE [LARGE SCALE GENOMIC DNA]</scope>
    <source>
        <strain evidence="1 2">GOMI-1</strain>
    </source>
</reference>
<dbReference type="Proteomes" id="UP000050514">
    <property type="component" value="Unassembled WGS sequence"/>
</dbReference>
<proteinExistence type="predicted"/>
<organism evidence="1 2">
    <name type="scientific">Bellilinea caldifistulae</name>
    <dbReference type="NCBI Taxonomy" id="360411"/>
    <lineage>
        <taxon>Bacteria</taxon>
        <taxon>Bacillati</taxon>
        <taxon>Chloroflexota</taxon>
        <taxon>Anaerolineae</taxon>
        <taxon>Anaerolineales</taxon>
        <taxon>Anaerolineaceae</taxon>
        <taxon>Bellilinea</taxon>
    </lineage>
</organism>
<evidence type="ECO:0000313" key="2">
    <source>
        <dbReference type="Proteomes" id="UP000050514"/>
    </source>
</evidence>
<dbReference type="EMBL" id="LGHJ01000016">
    <property type="protein sequence ID" value="KPL74960.1"/>
    <property type="molecule type" value="Genomic_DNA"/>
</dbReference>
<comment type="caution">
    <text evidence="1">The sequence shown here is derived from an EMBL/GenBank/DDBJ whole genome shotgun (WGS) entry which is preliminary data.</text>
</comment>
<keyword evidence="2" id="KW-1185">Reference proteome</keyword>
<dbReference type="STRING" id="360411.AC812_10620"/>
<evidence type="ECO:0000313" key="1">
    <source>
        <dbReference type="EMBL" id="KPL74960.1"/>
    </source>
</evidence>
<accession>A0A0P6X6H1</accession>